<dbReference type="GO" id="GO:0016787">
    <property type="term" value="F:hydrolase activity"/>
    <property type="evidence" value="ECO:0007669"/>
    <property type="project" value="UniProtKB-KW"/>
</dbReference>
<dbReference type="Pfam" id="PF07683">
    <property type="entry name" value="CobW_C"/>
    <property type="match status" value="1"/>
</dbReference>
<dbReference type="Gene3D" id="3.40.50.300">
    <property type="entry name" value="P-loop containing nucleotide triphosphate hydrolases"/>
    <property type="match status" value="1"/>
</dbReference>
<dbReference type="SMART" id="SM00833">
    <property type="entry name" value="CobW_C"/>
    <property type="match status" value="1"/>
</dbReference>
<evidence type="ECO:0000256" key="4">
    <source>
        <dbReference type="ARBA" id="ARBA00034320"/>
    </source>
</evidence>
<evidence type="ECO:0000256" key="3">
    <source>
        <dbReference type="ARBA" id="ARBA00023186"/>
    </source>
</evidence>
<feature type="domain" description="CobW C-terminal" evidence="7">
    <location>
        <begin position="230"/>
        <end position="324"/>
    </location>
</feature>
<proteinExistence type="inferred from homology"/>
<comment type="caution">
    <text evidence="8">The sequence shown here is derived from an EMBL/GenBank/DDBJ whole genome shotgun (WGS) entry which is preliminary data.</text>
</comment>
<dbReference type="PANTHER" id="PTHR13748">
    <property type="entry name" value="COBW-RELATED"/>
    <property type="match status" value="1"/>
</dbReference>
<sequence>MPPGGDARIPVIVLTGFLGSGKTTILRHVLRHPAFSDAAVLINEFGEVGLDHVLVGALDREPVLLASGCICCTIRGDLSRAVRDLHDRRQRGEIPRFRRLIIETTGLADPAPILSTIAADPVIRHHFVVGVIVATVDAVHAEAGFKRYPQMLRQVAAADRLIVTKSDLALEGTTPRLLRRLSALNPQADIAQASHGAIDPALLQPDDTTTPRRWIAQSAEDDPSASHGAIRSFCLSSADPVPWSAFGLWFSLLVHRHGGRLLRVKGLLDVAGSTSPVAIHAVQHVIHPPEHLPDWPSDDRQSRIVFIVEDLDPDLVRRSFTSFMRLSTPASQVQATGAF</sequence>
<dbReference type="RefSeq" id="WP_138327873.1">
    <property type="nucleotide sequence ID" value="NZ_VCDI01000011.1"/>
</dbReference>
<evidence type="ECO:0000313" key="9">
    <source>
        <dbReference type="Proteomes" id="UP000305654"/>
    </source>
</evidence>
<evidence type="ECO:0000313" key="8">
    <source>
        <dbReference type="EMBL" id="TLU70713.1"/>
    </source>
</evidence>
<comment type="similarity">
    <text evidence="4">Belongs to the SIMIBI class G3E GTPase family. ZNG1 subfamily.</text>
</comment>
<dbReference type="InterPro" id="IPR051316">
    <property type="entry name" value="Zinc-reg_GTPase_activator"/>
</dbReference>
<protein>
    <submittedName>
        <fullName evidence="8">GTP-binding protein</fullName>
    </submittedName>
</protein>
<dbReference type="Gene3D" id="3.30.1220.10">
    <property type="entry name" value="CobW-like, C-terminal domain"/>
    <property type="match status" value="1"/>
</dbReference>
<comment type="catalytic activity">
    <reaction evidence="6">
        <text>GTP + H2O = GDP + phosphate + H(+)</text>
        <dbReference type="Rhea" id="RHEA:19669"/>
        <dbReference type="ChEBI" id="CHEBI:15377"/>
        <dbReference type="ChEBI" id="CHEBI:15378"/>
        <dbReference type="ChEBI" id="CHEBI:37565"/>
        <dbReference type="ChEBI" id="CHEBI:43474"/>
        <dbReference type="ChEBI" id="CHEBI:58189"/>
    </reaction>
    <physiologicalReaction direction="left-to-right" evidence="6">
        <dbReference type="Rhea" id="RHEA:19670"/>
    </physiologicalReaction>
</comment>
<dbReference type="InterPro" id="IPR011629">
    <property type="entry name" value="CobW-like_C"/>
</dbReference>
<accession>A0A5R9J1I1</accession>
<dbReference type="AlphaFoldDB" id="A0A5R9J1I1"/>
<dbReference type="SUPFAM" id="SSF90002">
    <property type="entry name" value="Hypothetical protein YjiA, C-terminal domain"/>
    <property type="match status" value="1"/>
</dbReference>
<dbReference type="GO" id="GO:0005737">
    <property type="term" value="C:cytoplasm"/>
    <property type="evidence" value="ECO:0007669"/>
    <property type="project" value="TreeGrafter"/>
</dbReference>
<evidence type="ECO:0000256" key="2">
    <source>
        <dbReference type="ARBA" id="ARBA00022801"/>
    </source>
</evidence>
<dbReference type="InterPro" id="IPR003495">
    <property type="entry name" value="CobW/HypB/UreG_nucleotide-bd"/>
</dbReference>
<keyword evidence="9" id="KW-1185">Reference proteome</keyword>
<keyword evidence="1" id="KW-0547">Nucleotide-binding</keyword>
<keyword evidence="3" id="KW-0143">Chaperone</keyword>
<keyword evidence="2" id="KW-0378">Hydrolase</keyword>
<reference evidence="8 9" key="1">
    <citation type="submission" date="2019-05" db="EMBL/GenBank/DDBJ databases">
        <authorList>
            <person name="Pankratov T."/>
            <person name="Grouzdev D."/>
        </authorList>
    </citation>
    <scope>NUCLEOTIDE SEQUENCE [LARGE SCALE GENOMIC DNA]</scope>
    <source>
        <strain evidence="8 9">KEBCLARHB70R</strain>
    </source>
</reference>
<dbReference type="InterPro" id="IPR027417">
    <property type="entry name" value="P-loop_NTPase"/>
</dbReference>
<organism evidence="8 9">
    <name type="scientific">Lichenicoccus roseus</name>
    <dbReference type="NCBI Taxonomy" id="2683649"/>
    <lineage>
        <taxon>Bacteria</taxon>
        <taxon>Pseudomonadati</taxon>
        <taxon>Pseudomonadota</taxon>
        <taxon>Alphaproteobacteria</taxon>
        <taxon>Acetobacterales</taxon>
        <taxon>Acetobacteraceae</taxon>
        <taxon>Lichenicoccus</taxon>
    </lineage>
</organism>
<evidence type="ECO:0000256" key="6">
    <source>
        <dbReference type="ARBA" id="ARBA00049117"/>
    </source>
</evidence>
<name>A0A5R9J1I1_9PROT</name>
<dbReference type="SUPFAM" id="SSF52540">
    <property type="entry name" value="P-loop containing nucleoside triphosphate hydrolases"/>
    <property type="match status" value="1"/>
</dbReference>
<evidence type="ECO:0000256" key="1">
    <source>
        <dbReference type="ARBA" id="ARBA00022741"/>
    </source>
</evidence>
<evidence type="ECO:0000256" key="5">
    <source>
        <dbReference type="ARBA" id="ARBA00045658"/>
    </source>
</evidence>
<dbReference type="EMBL" id="VCDI01000011">
    <property type="protein sequence ID" value="TLU70713.1"/>
    <property type="molecule type" value="Genomic_DNA"/>
</dbReference>
<comment type="function">
    <text evidence="5">Zinc chaperone that directly transfers zinc cofactor to target proteins, thereby activating them. Zinc is transferred from the CXCC motif in the GTPase domain to the zinc binding site in target proteins in a process requiring GTP hydrolysis.</text>
</comment>
<dbReference type="CDD" id="cd03112">
    <property type="entry name" value="CobW-like"/>
    <property type="match status" value="1"/>
</dbReference>
<dbReference type="InterPro" id="IPR036627">
    <property type="entry name" value="CobW-likC_sf"/>
</dbReference>
<dbReference type="Pfam" id="PF02492">
    <property type="entry name" value="cobW"/>
    <property type="match status" value="1"/>
</dbReference>
<evidence type="ECO:0000259" key="7">
    <source>
        <dbReference type="SMART" id="SM00833"/>
    </source>
</evidence>
<gene>
    <name evidence="8" type="ORF">FE263_20295</name>
</gene>
<dbReference type="PANTHER" id="PTHR13748:SF62">
    <property type="entry name" value="COBW DOMAIN-CONTAINING PROTEIN"/>
    <property type="match status" value="1"/>
</dbReference>
<dbReference type="Proteomes" id="UP000305654">
    <property type="component" value="Unassembled WGS sequence"/>
</dbReference>
<dbReference type="OrthoDB" id="9808822at2"/>
<dbReference type="GO" id="GO:0000166">
    <property type="term" value="F:nucleotide binding"/>
    <property type="evidence" value="ECO:0007669"/>
    <property type="project" value="UniProtKB-KW"/>
</dbReference>